<dbReference type="GO" id="GO:0008270">
    <property type="term" value="F:zinc ion binding"/>
    <property type="evidence" value="ECO:0007669"/>
    <property type="project" value="InterPro"/>
</dbReference>
<dbReference type="PROSITE" id="PS00059">
    <property type="entry name" value="ADH_ZINC"/>
    <property type="match status" value="1"/>
</dbReference>
<dbReference type="EMBL" id="KB446539">
    <property type="protein sequence ID" value="EME44540.1"/>
    <property type="molecule type" value="Genomic_DNA"/>
</dbReference>
<dbReference type="HOGENOM" id="CLU_026673_11_2_1"/>
<evidence type="ECO:0000256" key="1">
    <source>
        <dbReference type="ARBA" id="ARBA00001947"/>
    </source>
</evidence>
<proteinExistence type="inferred from homology"/>
<evidence type="ECO:0000313" key="8">
    <source>
        <dbReference type="EMBL" id="EME44540.1"/>
    </source>
</evidence>
<sequence>MAASIPKTMQAWRYRLVDTEPFLAETPVPVPEADGLLVKILAMGVCHSDCTLLGMNEPILGMKPEFIMGHEACGEIVQLGSDVSKSSFAVRDKIVMLMIPGCNKQSCPDCSRGFTSVCRDPASGNYGLGISEGFFAEYVTVTHRAAVKIPEGLDLAEAAASADAVMTAYTAVRYIGNPKPDETVAIFGLGGVGLNGLQTALHLGVKEILVVDKRQASLDEAIKLGVPRDHTFLVGEGTPIEQYVAEQKLQVDMVFDFMGHESTFQGAQMVVRNGGVIVLVGLFSPVVPLIPLVSVLKAVTIKCSYNGDIKGLQESLDLMAKGVLEPVVETGSIQDLRKVSKDLDKGKIENRMVLMPDWER</sequence>
<dbReference type="Proteomes" id="UP000016933">
    <property type="component" value="Unassembled WGS sequence"/>
</dbReference>
<dbReference type="SMART" id="SM00829">
    <property type="entry name" value="PKS_ER"/>
    <property type="match status" value="1"/>
</dbReference>
<comment type="cofactor">
    <cofactor evidence="1 6">
        <name>Zn(2+)</name>
        <dbReference type="ChEBI" id="CHEBI:29105"/>
    </cofactor>
</comment>
<keyword evidence="4 6" id="KW-0862">Zinc</keyword>
<dbReference type="InterPro" id="IPR020843">
    <property type="entry name" value="ER"/>
</dbReference>
<reference evidence="8 9" key="2">
    <citation type="journal article" date="2012" name="PLoS Pathog.">
        <title>Diverse lifestyles and strategies of plant pathogenesis encoded in the genomes of eighteen Dothideomycetes fungi.</title>
        <authorList>
            <person name="Ohm R.A."/>
            <person name="Feau N."/>
            <person name="Henrissat B."/>
            <person name="Schoch C.L."/>
            <person name="Horwitz B.A."/>
            <person name="Barry K.W."/>
            <person name="Condon B.J."/>
            <person name="Copeland A.C."/>
            <person name="Dhillon B."/>
            <person name="Glaser F."/>
            <person name="Hesse C.N."/>
            <person name="Kosti I."/>
            <person name="LaButti K."/>
            <person name="Lindquist E.A."/>
            <person name="Lucas S."/>
            <person name="Salamov A.A."/>
            <person name="Bradshaw R.E."/>
            <person name="Ciuffetti L."/>
            <person name="Hamelin R.C."/>
            <person name="Kema G.H.J."/>
            <person name="Lawrence C."/>
            <person name="Scott J.A."/>
            <person name="Spatafora J.W."/>
            <person name="Turgeon B.G."/>
            <person name="de Wit P.J.G.M."/>
            <person name="Zhong S."/>
            <person name="Goodwin S.B."/>
            <person name="Grigoriev I.V."/>
        </authorList>
    </citation>
    <scope>NUCLEOTIDE SEQUENCE [LARGE SCALE GENOMIC DNA]</scope>
    <source>
        <strain evidence="9">NZE10 / CBS 128990</strain>
    </source>
</reference>
<dbReference type="GO" id="GO:0004022">
    <property type="term" value="F:alcohol dehydrogenase (NAD+) activity"/>
    <property type="evidence" value="ECO:0007669"/>
    <property type="project" value="TreeGrafter"/>
</dbReference>
<dbReference type="GO" id="GO:0005737">
    <property type="term" value="C:cytoplasm"/>
    <property type="evidence" value="ECO:0007669"/>
    <property type="project" value="TreeGrafter"/>
</dbReference>
<dbReference type="STRING" id="675120.N1PQ86"/>
<feature type="domain" description="Enoyl reductase (ER)" evidence="7">
    <location>
        <begin position="15"/>
        <end position="354"/>
    </location>
</feature>
<dbReference type="InterPro" id="IPR013149">
    <property type="entry name" value="ADH-like_C"/>
</dbReference>
<dbReference type="SUPFAM" id="SSF51735">
    <property type="entry name" value="NAD(P)-binding Rossmann-fold domains"/>
    <property type="match status" value="1"/>
</dbReference>
<evidence type="ECO:0000256" key="4">
    <source>
        <dbReference type="ARBA" id="ARBA00022833"/>
    </source>
</evidence>
<keyword evidence="9" id="KW-1185">Reference proteome</keyword>
<comment type="similarity">
    <text evidence="2 6">Belongs to the zinc-containing alcohol dehydrogenase family.</text>
</comment>
<name>N1PQ86_DOTSN</name>
<evidence type="ECO:0000256" key="5">
    <source>
        <dbReference type="ARBA" id="ARBA00023002"/>
    </source>
</evidence>
<dbReference type="OrthoDB" id="1879366at2759"/>
<dbReference type="Gene3D" id="3.90.180.10">
    <property type="entry name" value="Medium-chain alcohol dehydrogenases, catalytic domain"/>
    <property type="match status" value="1"/>
</dbReference>
<evidence type="ECO:0000313" key="9">
    <source>
        <dbReference type="Proteomes" id="UP000016933"/>
    </source>
</evidence>
<dbReference type="PANTHER" id="PTHR42940">
    <property type="entry name" value="ALCOHOL DEHYDROGENASE 1-RELATED"/>
    <property type="match status" value="1"/>
</dbReference>
<dbReference type="Gene3D" id="3.40.50.720">
    <property type="entry name" value="NAD(P)-binding Rossmann-like Domain"/>
    <property type="match status" value="1"/>
</dbReference>
<evidence type="ECO:0000256" key="6">
    <source>
        <dbReference type="RuleBase" id="RU361277"/>
    </source>
</evidence>
<dbReference type="OMA" id="CERGHHS"/>
<reference evidence="9" key="1">
    <citation type="journal article" date="2012" name="PLoS Genet.">
        <title>The genomes of the fungal plant pathogens Cladosporium fulvum and Dothistroma septosporum reveal adaptation to different hosts and lifestyles but also signatures of common ancestry.</title>
        <authorList>
            <person name="de Wit P.J.G.M."/>
            <person name="van der Burgt A."/>
            <person name="Oekmen B."/>
            <person name="Stergiopoulos I."/>
            <person name="Abd-Elsalam K.A."/>
            <person name="Aerts A.L."/>
            <person name="Bahkali A.H."/>
            <person name="Beenen H.G."/>
            <person name="Chettri P."/>
            <person name="Cox M.P."/>
            <person name="Datema E."/>
            <person name="de Vries R.P."/>
            <person name="Dhillon B."/>
            <person name="Ganley A.R."/>
            <person name="Griffiths S.A."/>
            <person name="Guo Y."/>
            <person name="Hamelin R.C."/>
            <person name="Henrissat B."/>
            <person name="Kabir M.S."/>
            <person name="Jashni M.K."/>
            <person name="Kema G."/>
            <person name="Klaubauf S."/>
            <person name="Lapidus A."/>
            <person name="Levasseur A."/>
            <person name="Lindquist E."/>
            <person name="Mehrabi R."/>
            <person name="Ohm R.A."/>
            <person name="Owen T.J."/>
            <person name="Salamov A."/>
            <person name="Schwelm A."/>
            <person name="Schijlen E."/>
            <person name="Sun H."/>
            <person name="van den Burg H.A."/>
            <person name="van Ham R.C.H.J."/>
            <person name="Zhang S."/>
            <person name="Goodwin S.B."/>
            <person name="Grigoriev I.V."/>
            <person name="Collemare J."/>
            <person name="Bradshaw R.E."/>
        </authorList>
    </citation>
    <scope>NUCLEOTIDE SEQUENCE [LARGE SCALE GENOMIC DNA]</scope>
    <source>
        <strain evidence="9">NZE10 / CBS 128990</strain>
    </source>
</reference>
<dbReference type="Pfam" id="PF00107">
    <property type="entry name" value="ADH_zinc_N"/>
    <property type="match status" value="1"/>
</dbReference>
<dbReference type="AlphaFoldDB" id="N1PQ86"/>
<organism evidence="8 9">
    <name type="scientific">Dothistroma septosporum (strain NZE10 / CBS 128990)</name>
    <name type="common">Red band needle blight fungus</name>
    <name type="synonym">Mycosphaerella pini</name>
    <dbReference type="NCBI Taxonomy" id="675120"/>
    <lineage>
        <taxon>Eukaryota</taxon>
        <taxon>Fungi</taxon>
        <taxon>Dikarya</taxon>
        <taxon>Ascomycota</taxon>
        <taxon>Pezizomycotina</taxon>
        <taxon>Dothideomycetes</taxon>
        <taxon>Dothideomycetidae</taxon>
        <taxon>Mycosphaerellales</taxon>
        <taxon>Mycosphaerellaceae</taxon>
        <taxon>Dothistroma</taxon>
    </lineage>
</organism>
<evidence type="ECO:0000259" key="7">
    <source>
        <dbReference type="SMART" id="SM00829"/>
    </source>
</evidence>
<dbReference type="eggNOG" id="KOG0022">
    <property type="taxonomic scope" value="Eukaryota"/>
</dbReference>
<evidence type="ECO:0000256" key="2">
    <source>
        <dbReference type="ARBA" id="ARBA00008072"/>
    </source>
</evidence>
<protein>
    <recommendedName>
        <fullName evidence="7">Enoyl reductase (ER) domain-containing protein</fullName>
    </recommendedName>
</protein>
<dbReference type="InterPro" id="IPR036291">
    <property type="entry name" value="NAD(P)-bd_dom_sf"/>
</dbReference>
<accession>N1PQ86</accession>
<dbReference type="InterPro" id="IPR011032">
    <property type="entry name" value="GroES-like_sf"/>
</dbReference>
<keyword evidence="3 6" id="KW-0479">Metal-binding</keyword>
<dbReference type="PANTHER" id="PTHR42940:SF8">
    <property type="entry name" value="VACUOLAR PROTEIN SORTING-ASSOCIATED PROTEIN 11"/>
    <property type="match status" value="1"/>
</dbReference>
<gene>
    <name evidence="8" type="ORF">DOTSEDRAFT_172802</name>
</gene>
<dbReference type="Pfam" id="PF08240">
    <property type="entry name" value="ADH_N"/>
    <property type="match status" value="1"/>
</dbReference>
<dbReference type="InterPro" id="IPR013154">
    <property type="entry name" value="ADH-like_N"/>
</dbReference>
<evidence type="ECO:0000256" key="3">
    <source>
        <dbReference type="ARBA" id="ARBA00022723"/>
    </source>
</evidence>
<dbReference type="SUPFAM" id="SSF50129">
    <property type="entry name" value="GroES-like"/>
    <property type="match status" value="1"/>
</dbReference>
<dbReference type="InterPro" id="IPR002328">
    <property type="entry name" value="ADH_Zn_CS"/>
</dbReference>
<keyword evidence="5" id="KW-0560">Oxidoreductase</keyword>